<gene>
    <name evidence="5" type="ORF">JW886_06020</name>
</gene>
<sequence length="139" mass="16058">MTNTIYSNLIRSISQKSMVASNQAMKDLKINQQQARVIAYIAENQDKGLIQKDLAEVFHRRGASITSMLQGLERNGYIERRIPKDNERQKNLYILPKGLSIVQQINQIFDRSESNLISSLTENERVELLRILEKIDQNL</sequence>
<keyword evidence="2" id="KW-0238">DNA-binding</keyword>
<dbReference type="KEGG" id="lti:JW886_06020"/>
<evidence type="ECO:0000259" key="4">
    <source>
        <dbReference type="PROSITE" id="PS50995"/>
    </source>
</evidence>
<proteinExistence type="predicted"/>
<dbReference type="Gene3D" id="1.10.10.10">
    <property type="entry name" value="Winged helix-like DNA-binding domain superfamily/Winged helix DNA-binding domain"/>
    <property type="match status" value="1"/>
</dbReference>
<evidence type="ECO:0000313" key="6">
    <source>
        <dbReference type="Proteomes" id="UP000663608"/>
    </source>
</evidence>
<reference evidence="5 6" key="1">
    <citation type="submission" date="2021-02" db="EMBL/GenBank/DDBJ databases">
        <title>Complete genome sequence of Lactococcus lactis strain K_LL004.</title>
        <authorList>
            <person name="Kim H.B."/>
        </authorList>
    </citation>
    <scope>NUCLEOTIDE SEQUENCE [LARGE SCALE GENOMIC DNA]</scope>
    <source>
        <strain evidence="5 6">K_LL004</strain>
    </source>
</reference>
<dbReference type="GO" id="GO:0003677">
    <property type="term" value="F:DNA binding"/>
    <property type="evidence" value="ECO:0007669"/>
    <property type="project" value="UniProtKB-KW"/>
</dbReference>
<dbReference type="InterPro" id="IPR036390">
    <property type="entry name" value="WH_DNA-bd_sf"/>
</dbReference>
<evidence type="ECO:0000313" key="5">
    <source>
        <dbReference type="EMBL" id="QSE76028.1"/>
    </source>
</evidence>
<dbReference type="InterPro" id="IPR000835">
    <property type="entry name" value="HTH_MarR-typ"/>
</dbReference>
<dbReference type="RefSeq" id="WP_075525679.1">
    <property type="nucleotide sequence ID" value="NZ_BNDT01000003.1"/>
</dbReference>
<dbReference type="PANTHER" id="PTHR42756:SF1">
    <property type="entry name" value="TRANSCRIPTIONAL REPRESSOR OF EMRAB OPERON"/>
    <property type="match status" value="1"/>
</dbReference>
<dbReference type="Pfam" id="PF01047">
    <property type="entry name" value="MarR"/>
    <property type="match status" value="1"/>
</dbReference>
<feature type="domain" description="HTH marR-type" evidence="4">
    <location>
        <begin position="6"/>
        <end position="137"/>
    </location>
</feature>
<dbReference type="InterPro" id="IPR036388">
    <property type="entry name" value="WH-like_DNA-bd_sf"/>
</dbReference>
<keyword evidence="3" id="KW-0804">Transcription</keyword>
<evidence type="ECO:0000256" key="1">
    <source>
        <dbReference type="ARBA" id="ARBA00023015"/>
    </source>
</evidence>
<keyword evidence="6" id="KW-1185">Reference proteome</keyword>
<evidence type="ECO:0000256" key="3">
    <source>
        <dbReference type="ARBA" id="ARBA00023163"/>
    </source>
</evidence>
<dbReference type="SUPFAM" id="SSF46785">
    <property type="entry name" value="Winged helix' DNA-binding domain"/>
    <property type="match status" value="1"/>
</dbReference>
<evidence type="ECO:0000256" key="2">
    <source>
        <dbReference type="ARBA" id="ARBA00023125"/>
    </source>
</evidence>
<dbReference type="PANTHER" id="PTHR42756">
    <property type="entry name" value="TRANSCRIPTIONAL REGULATOR, MARR"/>
    <property type="match status" value="1"/>
</dbReference>
<accession>A0AA45KEU7</accession>
<dbReference type="SMART" id="SM00347">
    <property type="entry name" value="HTH_MARR"/>
    <property type="match status" value="1"/>
</dbReference>
<dbReference type="EMBL" id="CP070872">
    <property type="protein sequence ID" value="QSE76028.1"/>
    <property type="molecule type" value="Genomic_DNA"/>
</dbReference>
<dbReference type="PROSITE" id="PS50995">
    <property type="entry name" value="HTH_MARR_2"/>
    <property type="match status" value="1"/>
</dbReference>
<keyword evidence="1" id="KW-0805">Transcription regulation</keyword>
<dbReference type="GO" id="GO:0003700">
    <property type="term" value="F:DNA-binding transcription factor activity"/>
    <property type="evidence" value="ECO:0007669"/>
    <property type="project" value="InterPro"/>
</dbReference>
<protein>
    <submittedName>
        <fullName evidence="5">MarR family transcriptional regulator</fullName>
    </submittedName>
</protein>
<organism evidence="5 6">
    <name type="scientific">Lactococcus taiwanensis</name>
    <dbReference type="NCBI Taxonomy" id="1151742"/>
    <lineage>
        <taxon>Bacteria</taxon>
        <taxon>Bacillati</taxon>
        <taxon>Bacillota</taxon>
        <taxon>Bacilli</taxon>
        <taxon>Lactobacillales</taxon>
        <taxon>Streptococcaceae</taxon>
        <taxon>Lactococcus</taxon>
    </lineage>
</organism>
<name>A0AA45KEU7_9LACT</name>
<dbReference type="AlphaFoldDB" id="A0AA45KEU7"/>
<dbReference type="Proteomes" id="UP000663608">
    <property type="component" value="Chromosome"/>
</dbReference>
<dbReference type="PRINTS" id="PR00598">
    <property type="entry name" value="HTHMARR"/>
</dbReference>